<evidence type="ECO:0000256" key="1">
    <source>
        <dbReference type="SAM" id="MobiDB-lite"/>
    </source>
</evidence>
<organism evidence="2 3">
    <name type="scientific">Deinandra increscens subsp. villosa</name>
    <dbReference type="NCBI Taxonomy" id="3103831"/>
    <lineage>
        <taxon>Eukaryota</taxon>
        <taxon>Viridiplantae</taxon>
        <taxon>Streptophyta</taxon>
        <taxon>Embryophyta</taxon>
        <taxon>Tracheophyta</taxon>
        <taxon>Spermatophyta</taxon>
        <taxon>Magnoliopsida</taxon>
        <taxon>eudicotyledons</taxon>
        <taxon>Gunneridae</taxon>
        <taxon>Pentapetalae</taxon>
        <taxon>asterids</taxon>
        <taxon>campanulids</taxon>
        <taxon>Asterales</taxon>
        <taxon>Asteraceae</taxon>
        <taxon>Asteroideae</taxon>
        <taxon>Heliantheae alliance</taxon>
        <taxon>Madieae</taxon>
        <taxon>Madiinae</taxon>
        <taxon>Deinandra</taxon>
    </lineage>
</organism>
<keyword evidence="3" id="KW-1185">Reference proteome</keyword>
<name>A0AAP0CGP2_9ASTR</name>
<dbReference type="EMBL" id="JBCNJP010000027">
    <property type="protein sequence ID" value="KAK9053332.1"/>
    <property type="molecule type" value="Genomic_DNA"/>
</dbReference>
<comment type="caution">
    <text evidence="2">The sequence shown here is derived from an EMBL/GenBank/DDBJ whole genome shotgun (WGS) entry which is preliminary data.</text>
</comment>
<dbReference type="PANTHER" id="PTHR34835:SF90">
    <property type="entry name" value="AMINOTRANSFERASE-LIKE PLANT MOBILE DOMAIN-CONTAINING PROTEIN"/>
    <property type="match status" value="1"/>
</dbReference>
<dbReference type="Proteomes" id="UP001408789">
    <property type="component" value="Unassembled WGS sequence"/>
</dbReference>
<dbReference type="PANTHER" id="PTHR34835">
    <property type="entry name" value="OS07G0283600 PROTEIN-RELATED"/>
    <property type="match status" value="1"/>
</dbReference>
<gene>
    <name evidence="2" type="ORF">SSX86_029965</name>
</gene>
<feature type="compositionally biased region" description="Basic and acidic residues" evidence="1">
    <location>
        <begin position="62"/>
        <end position="91"/>
    </location>
</feature>
<dbReference type="AlphaFoldDB" id="A0AAP0CGP2"/>
<evidence type="ECO:0000313" key="3">
    <source>
        <dbReference type="Proteomes" id="UP001408789"/>
    </source>
</evidence>
<accession>A0AAP0CGP2</accession>
<sequence>MEKDDDLMMDKGSGGFAIVASGGAGGFATVAIGSGGINVPATSGGGLGDKGECQTSSSSSDDNPKEKVEERNEEKLGKKKNEPKKLDDDLKDKVEEAKEKKLGKKNIDQKKLETIDSHISKEPTISTRNPPSKFVKMISKLKPNQRKTIEEIGFGSLLSLKVEKISSILGYWLVRNYDPDENTLDIGSRKINVTAAEAREILGVPMGNIILTEYERPRDDEVLEWFKSQFPAKIAVRTMLPDVTDKIEKQTDNGWEFIVNFLVVFGTVFGNTMRNTTANKRFLHHITRDADIKNLNWCEYIVSCLKREKRLWNGLEPFCGPLSFLAV</sequence>
<reference evidence="2 3" key="1">
    <citation type="submission" date="2024-04" db="EMBL/GenBank/DDBJ databases">
        <title>The reference genome of an endangered Asteraceae, Deinandra increscens subsp. villosa, native to the Central Coast of California.</title>
        <authorList>
            <person name="Guilliams M."/>
            <person name="Hasenstab-Lehman K."/>
            <person name="Meyer R."/>
            <person name="Mcevoy S."/>
        </authorList>
    </citation>
    <scope>NUCLEOTIDE SEQUENCE [LARGE SCALE GENOMIC DNA]</scope>
    <source>
        <tissue evidence="2">Leaf</tissue>
    </source>
</reference>
<protein>
    <submittedName>
        <fullName evidence="2">Uncharacterized protein</fullName>
    </submittedName>
</protein>
<feature type="region of interest" description="Disordered" evidence="1">
    <location>
        <begin position="32"/>
        <end position="91"/>
    </location>
</feature>
<proteinExistence type="predicted"/>
<evidence type="ECO:0000313" key="2">
    <source>
        <dbReference type="EMBL" id="KAK9053332.1"/>
    </source>
</evidence>